<keyword evidence="5 7" id="KW-1133">Transmembrane helix</keyword>
<dbReference type="Pfam" id="PF00528">
    <property type="entry name" value="BPD_transp_1"/>
    <property type="match status" value="1"/>
</dbReference>
<evidence type="ECO:0000256" key="4">
    <source>
        <dbReference type="ARBA" id="ARBA00022692"/>
    </source>
</evidence>
<dbReference type="EMBL" id="PVEP01000004">
    <property type="protein sequence ID" value="PQV56571.1"/>
    <property type="molecule type" value="Genomic_DNA"/>
</dbReference>
<keyword evidence="2 7" id="KW-0813">Transport</keyword>
<dbReference type="Gene3D" id="1.10.3720.10">
    <property type="entry name" value="MetI-like"/>
    <property type="match status" value="2"/>
</dbReference>
<feature type="transmembrane region" description="Helical" evidence="7">
    <location>
        <begin position="539"/>
        <end position="563"/>
    </location>
</feature>
<keyword evidence="3" id="KW-1003">Cell membrane</keyword>
<gene>
    <name evidence="9" type="ORF">LX70_02143</name>
</gene>
<dbReference type="PANTHER" id="PTHR30183">
    <property type="entry name" value="MOLYBDENUM TRANSPORT SYSTEM PERMEASE PROTEIN MODB"/>
    <property type="match status" value="1"/>
</dbReference>
<dbReference type="CDD" id="cd06261">
    <property type="entry name" value="TM_PBP2"/>
    <property type="match status" value="1"/>
</dbReference>
<evidence type="ECO:0000256" key="2">
    <source>
        <dbReference type="ARBA" id="ARBA00022448"/>
    </source>
</evidence>
<comment type="caution">
    <text evidence="9">The sequence shown here is derived from an EMBL/GenBank/DDBJ whole genome shotgun (WGS) entry which is preliminary data.</text>
</comment>
<dbReference type="InterPro" id="IPR000515">
    <property type="entry name" value="MetI-like"/>
</dbReference>
<evidence type="ECO:0000256" key="5">
    <source>
        <dbReference type="ARBA" id="ARBA00022989"/>
    </source>
</evidence>
<dbReference type="RefSeq" id="WP_245885038.1">
    <property type="nucleotide sequence ID" value="NZ_PVEP01000004.1"/>
</dbReference>
<reference evidence="9 10" key="1">
    <citation type="submission" date="2018-02" db="EMBL/GenBank/DDBJ databases">
        <title>Genomic Encyclopedia of Archaeal and Bacterial Type Strains, Phase II (KMG-II): from individual species to whole genera.</title>
        <authorList>
            <person name="Goeker M."/>
        </authorList>
    </citation>
    <scope>NUCLEOTIDE SEQUENCE [LARGE SCALE GENOMIC DNA]</scope>
    <source>
        <strain evidence="9 10">DSM 18921</strain>
    </source>
</reference>
<dbReference type="GO" id="GO:0055085">
    <property type="term" value="P:transmembrane transport"/>
    <property type="evidence" value="ECO:0007669"/>
    <property type="project" value="InterPro"/>
</dbReference>
<evidence type="ECO:0000256" key="1">
    <source>
        <dbReference type="ARBA" id="ARBA00004651"/>
    </source>
</evidence>
<accession>A0A2S8S6Y0</accession>
<keyword evidence="6 7" id="KW-0472">Membrane</keyword>
<comment type="similarity">
    <text evidence="7">Belongs to the binding-protein-dependent transport system permease family.</text>
</comment>
<proteinExistence type="inferred from homology"/>
<comment type="subcellular location">
    <subcellularLocation>
        <location evidence="1 7">Cell membrane</location>
        <topology evidence="1 7">Multi-pass membrane protein</topology>
    </subcellularLocation>
</comment>
<evidence type="ECO:0000256" key="7">
    <source>
        <dbReference type="RuleBase" id="RU363032"/>
    </source>
</evidence>
<feature type="transmembrane region" description="Helical" evidence="7">
    <location>
        <begin position="262"/>
        <end position="286"/>
    </location>
</feature>
<evidence type="ECO:0000256" key="3">
    <source>
        <dbReference type="ARBA" id="ARBA00022475"/>
    </source>
</evidence>
<evidence type="ECO:0000313" key="9">
    <source>
        <dbReference type="EMBL" id="PQV56571.1"/>
    </source>
</evidence>
<keyword evidence="10" id="KW-1185">Reference proteome</keyword>
<feature type="transmembrane region" description="Helical" evidence="7">
    <location>
        <begin position="366"/>
        <end position="389"/>
    </location>
</feature>
<evidence type="ECO:0000259" key="8">
    <source>
        <dbReference type="PROSITE" id="PS50928"/>
    </source>
</evidence>
<dbReference type="InterPro" id="IPR035906">
    <property type="entry name" value="MetI-like_sf"/>
</dbReference>
<dbReference type="PROSITE" id="PS50928">
    <property type="entry name" value="ABC_TM1"/>
    <property type="match status" value="2"/>
</dbReference>
<dbReference type="PANTHER" id="PTHR30183:SF6">
    <property type="entry name" value="INNER MEMBRANE ABC TRANSPORTER PERMEASE PROTEIN YNJC"/>
    <property type="match status" value="1"/>
</dbReference>
<feature type="domain" description="ABC transmembrane type-1" evidence="8">
    <location>
        <begin position="68"/>
        <end position="283"/>
    </location>
</feature>
<feature type="transmembrane region" description="Helical" evidence="7">
    <location>
        <begin position="194"/>
        <end position="217"/>
    </location>
</feature>
<feature type="transmembrane region" description="Helical" evidence="7">
    <location>
        <begin position="118"/>
        <end position="140"/>
    </location>
</feature>
<sequence length="573" mass="60499">MGAPLYEIRRQGRGLRATVLLAVAGGMVLPIVAGLGQTLKAAFGLFPALGHDRLSVGPWRMLFELPGFWTSLRLSVVTGLGSTLIALILAIAVAATVQGRIPARRGARLLAPYLAAPHAAMAIGFAFLLAPSGWIARALALPLGWARPPDLVTVNDPHGLILILGLVVKEMPFLLLVTLSALSQVDARRLRAVGAALGYAPGMAWIKIVLPLVWPLIRLPVYVVLAYGLSTVDMAIILGPSNPPTLAVAVARWYGDPDPAMFLPASAGAILQGAVVIAAIAALWLGERVVARLALSWLRRGGRGHGAGPVLGLLTGTAMLLLMAGAAAMVSLVLWSFAWRWPFPALWPESWSLRAWFAPGSGLGRALANTLLIALVATALSLTLAVAWLEGEDRAGLGRAGWAEGLIYLPLLVPQIGFLYGLHVVFLSTGAMTGLAAVIWAQGLFVFPYVMIALSDPWRALDPRLIRAAEALGAGPWRRLFAVKLPVLLQPLLTAAAVGVAVSVAQYLPTLFLGAGRVPTLTTEAVTLSSGSDRRVTGAYATLQAVLPFACYTLAFLVPALLYRNRRDLSGAQ</sequence>
<feature type="transmembrane region" description="Helical" evidence="7">
    <location>
        <begin position="160"/>
        <end position="182"/>
    </location>
</feature>
<feature type="domain" description="ABC transmembrane type-1" evidence="8">
    <location>
        <begin position="367"/>
        <end position="558"/>
    </location>
</feature>
<feature type="transmembrane region" description="Helical" evidence="7">
    <location>
        <begin position="19"/>
        <end position="39"/>
    </location>
</feature>
<dbReference type="SUPFAM" id="SSF161098">
    <property type="entry name" value="MetI-like"/>
    <property type="match status" value="2"/>
</dbReference>
<keyword evidence="4 7" id="KW-0812">Transmembrane</keyword>
<feature type="transmembrane region" description="Helical" evidence="7">
    <location>
        <begin position="401"/>
        <end position="422"/>
    </location>
</feature>
<dbReference type="GO" id="GO:0005886">
    <property type="term" value="C:plasma membrane"/>
    <property type="evidence" value="ECO:0007669"/>
    <property type="project" value="UniProtKB-SubCell"/>
</dbReference>
<feature type="transmembrane region" description="Helical" evidence="7">
    <location>
        <begin position="307"/>
        <end position="338"/>
    </location>
</feature>
<feature type="transmembrane region" description="Helical" evidence="7">
    <location>
        <begin position="487"/>
        <end position="508"/>
    </location>
</feature>
<feature type="transmembrane region" description="Helical" evidence="7">
    <location>
        <begin position="74"/>
        <end position="97"/>
    </location>
</feature>
<dbReference type="AlphaFoldDB" id="A0A2S8S6Y0"/>
<feature type="transmembrane region" description="Helical" evidence="7">
    <location>
        <begin position="434"/>
        <end position="454"/>
    </location>
</feature>
<evidence type="ECO:0000313" key="10">
    <source>
        <dbReference type="Proteomes" id="UP000238338"/>
    </source>
</evidence>
<protein>
    <submittedName>
        <fullName evidence="9">Putative thiamine transport system permease protein</fullName>
    </submittedName>
</protein>
<name>A0A2S8S6Y0_9RHOB</name>
<organism evidence="9 10">
    <name type="scientific">Albidovulum denitrificans</name>
    <dbReference type="NCBI Taxonomy" id="404881"/>
    <lineage>
        <taxon>Bacteria</taxon>
        <taxon>Pseudomonadati</taxon>
        <taxon>Pseudomonadota</taxon>
        <taxon>Alphaproteobacteria</taxon>
        <taxon>Rhodobacterales</taxon>
        <taxon>Paracoccaceae</taxon>
        <taxon>Albidovulum</taxon>
    </lineage>
</organism>
<evidence type="ECO:0000256" key="6">
    <source>
        <dbReference type="ARBA" id="ARBA00023136"/>
    </source>
</evidence>
<dbReference type="Proteomes" id="UP000238338">
    <property type="component" value="Unassembled WGS sequence"/>
</dbReference>